<proteinExistence type="predicted"/>
<sequence>MEKITFAPNVLLIDAACLNRVGNDMARHFAPLVNRELPKADLSLLLECLALDAGVQPGENEIQVIFIYDGSTRRMNFCEPSDLGKELHDVAFKSRLGEFSIYSFQPSGMASREDLFIESLRIIGESKEAQCVGVVPDEPAYGSKAADEVSKWEKKDKATLFGMNPPSQLSARWQFEMLGYAVLQSLGIRADEL</sequence>
<gene>
    <name evidence="1" type="ORF">H9928_01385</name>
</gene>
<evidence type="ECO:0000313" key="2">
    <source>
        <dbReference type="Proteomes" id="UP000784286"/>
    </source>
</evidence>
<comment type="caution">
    <text evidence="1">The sequence shown here is derived from an EMBL/GenBank/DDBJ whole genome shotgun (WGS) entry which is preliminary data.</text>
</comment>
<dbReference type="Proteomes" id="UP000784286">
    <property type="component" value="Unassembled WGS sequence"/>
</dbReference>
<name>A0A948X203_9BACT</name>
<dbReference type="AlphaFoldDB" id="A0A948X203"/>
<accession>A0A948X203</accession>
<dbReference type="Pfam" id="PF20326">
    <property type="entry name" value="DUF6621"/>
    <property type="match status" value="1"/>
</dbReference>
<organism evidence="1 2">
    <name type="scientific">Candidatus Phocaeicola excrementipullorum</name>
    <dbReference type="NCBI Taxonomy" id="2838731"/>
    <lineage>
        <taxon>Bacteria</taxon>
        <taxon>Pseudomonadati</taxon>
        <taxon>Bacteroidota</taxon>
        <taxon>Bacteroidia</taxon>
        <taxon>Bacteroidales</taxon>
        <taxon>Bacteroidaceae</taxon>
        <taxon>Phocaeicola</taxon>
    </lineage>
</organism>
<dbReference type="InterPro" id="IPR046729">
    <property type="entry name" value="DUF6621"/>
</dbReference>
<dbReference type="EMBL" id="JAHLFJ010000014">
    <property type="protein sequence ID" value="MBU3855211.1"/>
    <property type="molecule type" value="Genomic_DNA"/>
</dbReference>
<protein>
    <submittedName>
        <fullName evidence="1">Uncharacterized protein</fullName>
    </submittedName>
</protein>
<reference evidence="1" key="1">
    <citation type="journal article" date="2021" name="PeerJ">
        <title>Extensive microbial diversity within the chicken gut microbiome revealed by metagenomics and culture.</title>
        <authorList>
            <person name="Gilroy R."/>
            <person name="Ravi A."/>
            <person name="Getino M."/>
            <person name="Pursley I."/>
            <person name="Horton D.L."/>
            <person name="Alikhan N.F."/>
            <person name="Baker D."/>
            <person name="Gharbi K."/>
            <person name="Hall N."/>
            <person name="Watson M."/>
            <person name="Adriaenssens E.M."/>
            <person name="Foster-Nyarko E."/>
            <person name="Jarju S."/>
            <person name="Secka A."/>
            <person name="Antonio M."/>
            <person name="Oren A."/>
            <person name="Chaudhuri R.R."/>
            <person name="La Ragione R."/>
            <person name="Hildebrand F."/>
            <person name="Pallen M.J."/>
        </authorList>
    </citation>
    <scope>NUCLEOTIDE SEQUENCE</scope>
    <source>
        <strain evidence="1">8470</strain>
    </source>
</reference>
<evidence type="ECO:0000313" key="1">
    <source>
        <dbReference type="EMBL" id="MBU3855211.1"/>
    </source>
</evidence>
<reference evidence="1" key="2">
    <citation type="submission" date="2021-04" db="EMBL/GenBank/DDBJ databases">
        <authorList>
            <person name="Gilroy R."/>
        </authorList>
    </citation>
    <scope>NUCLEOTIDE SEQUENCE</scope>
    <source>
        <strain evidence="1">8470</strain>
    </source>
</reference>